<dbReference type="InterPro" id="IPR023997">
    <property type="entry name" value="TonB-dep_OMP_SusC/RagA_CS"/>
</dbReference>
<evidence type="ECO:0000256" key="10">
    <source>
        <dbReference type="PROSITE-ProRule" id="PRU01360"/>
    </source>
</evidence>
<keyword evidence="3 10" id="KW-1134">Transmembrane beta strand</keyword>
<dbReference type="RefSeq" id="WP_132000508.1">
    <property type="nucleotide sequence ID" value="NZ_SMFK01000001.1"/>
</dbReference>
<dbReference type="InterPro" id="IPR023996">
    <property type="entry name" value="TonB-dep_OMP_SusC/RagA"/>
</dbReference>
<dbReference type="NCBIfam" id="TIGR04056">
    <property type="entry name" value="OMP_RagA_SusC"/>
    <property type="match status" value="1"/>
</dbReference>
<comment type="subcellular location">
    <subcellularLocation>
        <location evidence="1 10">Cell outer membrane</location>
        <topology evidence="1 10">Multi-pass membrane protein</topology>
    </subcellularLocation>
</comment>
<feature type="domain" description="TonB-dependent receptor-like beta-barrel" evidence="12">
    <location>
        <begin position="520"/>
        <end position="1017"/>
    </location>
</feature>
<keyword evidence="15" id="KW-1185">Reference proteome</keyword>
<dbReference type="Proteomes" id="UP000295479">
    <property type="component" value="Unassembled WGS sequence"/>
</dbReference>
<dbReference type="GO" id="GO:0009279">
    <property type="term" value="C:cell outer membrane"/>
    <property type="evidence" value="ECO:0007669"/>
    <property type="project" value="UniProtKB-SubCell"/>
</dbReference>
<dbReference type="InterPro" id="IPR000531">
    <property type="entry name" value="Beta-barrel_TonB"/>
</dbReference>
<dbReference type="PANTHER" id="PTHR30069:SF29">
    <property type="entry name" value="HEMOGLOBIN AND HEMOGLOBIN-HAPTOGLOBIN-BINDING PROTEIN 1-RELATED"/>
    <property type="match status" value="1"/>
</dbReference>
<dbReference type="EMBL" id="SMFK01000001">
    <property type="protein sequence ID" value="TDD99368.1"/>
    <property type="molecule type" value="Genomic_DNA"/>
</dbReference>
<keyword evidence="4 10" id="KW-0812">Transmembrane</keyword>
<dbReference type="PROSITE" id="PS52016">
    <property type="entry name" value="TONB_DEPENDENT_REC_3"/>
    <property type="match status" value="1"/>
</dbReference>
<protein>
    <submittedName>
        <fullName evidence="14">SusC/RagA family TonB-linked outer membrane protein</fullName>
    </submittedName>
</protein>
<evidence type="ECO:0000256" key="11">
    <source>
        <dbReference type="RuleBase" id="RU003357"/>
    </source>
</evidence>
<dbReference type="InterPro" id="IPR012910">
    <property type="entry name" value="Plug_dom"/>
</dbReference>
<gene>
    <name evidence="14" type="ORF">E0F76_01175</name>
</gene>
<evidence type="ECO:0000313" key="14">
    <source>
        <dbReference type="EMBL" id="TDD99368.1"/>
    </source>
</evidence>
<evidence type="ECO:0000256" key="1">
    <source>
        <dbReference type="ARBA" id="ARBA00004571"/>
    </source>
</evidence>
<sequence>MKQLYIQGLLAWRTNINQFLLLFFLLVSISVLGQKSTIKGEVVSIDNKPIEAVTVQIIATKENEITDTNGFFSISTSISFPITIRVSMLGYSTQQLVLKSNKQFKITLFEDTNQLGEVLISSGYLVQKKAAFSGSVSTVSAKQLQNRPSTSFDQLLGGQGTGIDVIQSTSVLNNTPVIRVRGLNTITSGLFPLIVVDGVAVFTGSLGGFVGNNPLSSINPNDIQSIDVLKDASAAAIYGSRAANGVMVITTKKGEKGKTKFNYNSWYSRSTPFNLPKLLNAEDYTMIKNEALVNAGKAPGFFLAKNPDGSTVDTNWYDVAYAPGLSSNQNINISGANESTQYYFSADYSNQNSFIKNNTFQNYMTRLNISHAVNDFVRVGVNFSYSNAKNVGPNTGAVAGNTLTSSTYNTEYITNEPLGRMTYVLPPNVPVYNPDGSYSIQNGISVGYGANIPANIGSINAYNLAMVQTLDLTTSLSKSMLGNLFGEIDLLKNLTFKTSFGLNDIGIENKLVLNPIHGGGASYNGVATNIATDLTRTDWANTLNYKASIQNNHTIAILLGQERISTKMNSWGASQSNITDSYYTNYQGSYANISPLGNELTENALLSYFTNVNYNFKSKYFMTLNYRIDGLSALSQGNKYGSFGGGSVSWNLFEESFFKNSNIKYFLDNLKIRASYGIVGNSEIGSYPAIGTYNSSTYGGAPTLGYSQTANPNLKWETSSKLDLGLNFTMLNNRVSVEFDYFNNKIRNLILKAPQALSAGIPNNYINENVGGMYNTGYEVGINAVAINTKDFNWSLNLNLSTLKNKVTSLVNDVFVPSVFGVQNMTRVGYSIGSVFAVPCNGVNPANGQMIFVNREGREVQYNHIGSPKWTYLDGSAAPAIDNYKDGVIQGPSLPKLFGGLNNTFRYKNFVLGVNLTFAQGNKLYNGTRATNSDQRYFNNGEFIKNRWTTPGQITDIQKLYYGDNVSAGFSFSSTSKVEDGSYLKFKNVSLGYNVPMDAAFLKNTFSSIYVYLQGNNLYTITKYRGSDPEVSINGNSINSGKDQNVPPNAQVYTLGLNIGF</sequence>
<dbReference type="Pfam" id="PF07715">
    <property type="entry name" value="Plug"/>
    <property type="match status" value="1"/>
</dbReference>
<evidence type="ECO:0000313" key="15">
    <source>
        <dbReference type="Proteomes" id="UP000295479"/>
    </source>
</evidence>
<dbReference type="Pfam" id="PF00593">
    <property type="entry name" value="TonB_dep_Rec_b-barrel"/>
    <property type="match status" value="1"/>
</dbReference>
<keyword evidence="5" id="KW-0732">Signal</keyword>
<evidence type="ECO:0000256" key="9">
    <source>
        <dbReference type="ARBA" id="ARBA00023237"/>
    </source>
</evidence>
<organism evidence="14 15">
    <name type="scientific">Flavobacterium cellulosilyticum</name>
    <dbReference type="NCBI Taxonomy" id="2541731"/>
    <lineage>
        <taxon>Bacteria</taxon>
        <taxon>Pseudomonadati</taxon>
        <taxon>Bacteroidota</taxon>
        <taxon>Flavobacteriia</taxon>
        <taxon>Flavobacteriales</taxon>
        <taxon>Flavobacteriaceae</taxon>
        <taxon>Flavobacterium</taxon>
    </lineage>
</organism>
<comment type="caution">
    <text evidence="14">The sequence shown here is derived from an EMBL/GenBank/DDBJ whole genome shotgun (WGS) entry which is preliminary data.</text>
</comment>
<keyword evidence="6 11" id="KW-0798">TonB box</keyword>
<evidence type="ECO:0000256" key="2">
    <source>
        <dbReference type="ARBA" id="ARBA00022448"/>
    </source>
</evidence>
<reference evidence="14 15" key="1">
    <citation type="submission" date="2019-03" db="EMBL/GenBank/DDBJ databases">
        <title>Flavobacterium AR-3-4 sp. nov. isolated from arctic soil.</title>
        <authorList>
            <person name="Chaudhary D.K."/>
        </authorList>
    </citation>
    <scope>NUCLEOTIDE SEQUENCE [LARGE SCALE GENOMIC DNA]</scope>
    <source>
        <strain evidence="14 15">AR-3-4</strain>
    </source>
</reference>
<dbReference type="InterPro" id="IPR036942">
    <property type="entry name" value="Beta-barrel_TonB_sf"/>
</dbReference>
<evidence type="ECO:0000256" key="6">
    <source>
        <dbReference type="ARBA" id="ARBA00023077"/>
    </source>
</evidence>
<evidence type="ECO:0000256" key="4">
    <source>
        <dbReference type="ARBA" id="ARBA00022692"/>
    </source>
</evidence>
<dbReference type="InterPro" id="IPR008969">
    <property type="entry name" value="CarboxyPept-like_regulatory"/>
</dbReference>
<dbReference type="Pfam" id="PF13715">
    <property type="entry name" value="CarbopepD_reg_2"/>
    <property type="match status" value="1"/>
</dbReference>
<keyword evidence="7 10" id="KW-0472">Membrane</keyword>
<keyword evidence="8" id="KW-0675">Receptor</keyword>
<dbReference type="GO" id="GO:0015344">
    <property type="term" value="F:siderophore uptake transmembrane transporter activity"/>
    <property type="evidence" value="ECO:0007669"/>
    <property type="project" value="TreeGrafter"/>
</dbReference>
<dbReference type="Gene3D" id="2.60.40.1120">
    <property type="entry name" value="Carboxypeptidase-like, regulatory domain"/>
    <property type="match status" value="1"/>
</dbReference>
<accession>A0A4R5CGS5</accession>
<feature type="domain" description="TonB-dependent receptor plug" evidence="13">
    <location>
        <begin position="131"/>
        <end position="246"/>
    </location>
</feature>
<dbReference type="Gene3D" id="2.40.170.20">
    <property type="entry name" value="TonB-dependent receptor, beta-barrel domain"/>
    <property type="match status" value="1"/>
</dbReference>
<dbReference type="AlphaFoldDB" id="A0A4R5CGS5"/>
<dbReference type="InterPro" id="IPR039426">
    <property type="entry name" value="TonB-dep_rcpt-like"/>
</dbReference>
<dbReference type="NCBIfam" id="TIGR04057">
    <property type="entry name" value="SusC_RagA_signa"/>
    <property type="match status" value="1"/>
</dbReference>
<evidence type="ECO:0000256" key="8">
    <source>
        <dbReference type="ARBA" id="ARBA00023170"/>
    </source>
</evidence>
<evidence type="ECO:0000259" key="12">
    <source>
        <dbReference type="Pfam" id="PF00593"/>
    </source>
</evidence>
<dbReference type="GO" id="GO:0044718">
    <property type="term" value="P:siderophore transmembrane transport"/>
    <property type="evidence" value="ECO:0007669"/>
    <property type="project" value="TreeGrafter"/>
</dbReference>
<dbReference type="SUPFAM" id="SSF56935">
    <property type="entry name" value="Porins"/>
    <property type="match status" value="1"/>
</dbReference>
<dbReference type="SUPFAM" id="SSF49464">
    <property type="entry name" value="Carboxypeptidase regulatory domain-like"/>
    <property type="match status" value="1"/>
</dbReference>
<dbReference type="InterPro" id="IPR037066">
    <property type="entry name" value="Plug_dom_sf"/>
</dbReference>
<keyword evidence="9 10" id="KW-0998">Cell outer membrane</keyword>
<comment type="similarity">
    <text evidence="10 11">Belongs to the TonB-dependent receptor family.</text>
</comment>
<evidence type="ECO:0000256" key="7">
    <source>
        <dbReference type="ARBA" id="ARBA00023136"/>
    </source>
</evidence>
<dbReference type="PANTHER" id="PTHR30069">
    <property type="entry name" value="TONB-DEPENDENT OUTER MEMBRANE RECEPTOR"/>
    <property type="match status" value="1"/>
</dbReference>
<name>A0A4R5CGS5_9FLAO</name>
<evidence type="ECO:0000256" key="3">
    <source>
        <dbReference type="ARBA" id="ARBA00022452"/>
    </source>
</evidence>
<dbReference type="OrthoDB" id="9768177at2"/>
<keyword evidence="2 10" id="KW-0813">Transport</keyword>
<proteinExistence type="inferred from homology"/>
<evidence type="ECO:0000259" key="13">
    <source>
        <dbReference type="Pfam" id="PF07715"/>
    </source>
</evidence>
<dbReference type="Gene3D" id="2.170.130.10">
    <property type="entry name" value="TonB-dependent receptor, plug domain"/>
    <property type="match status" value="1"/>
</dbReference>
<evidence type="ECO:0000256" key="5">
    <source>
        <dbReference type="ARBA" id="ARBA00022729"/>
    </source>
</evidence>